<dbReference type="InterPro" id="IPR050574">
    <property type="entry name" value="HPF/YfiA_ribosome-assoc"/>
</dbReference>
<keyword evidence="2" id="KW-0963">Cytoplasm</keyword>
<dbReference type="Pfam" id="PF16321">
    <property type="entry name" value="Ribosom_S30AE_C"/>
    <property type="match status" value="1"/>
</dbReference>
<keyword evidence="6" id="KW-1185">Reference proteome</keyword>
<dbReference type="Proteomes" id="UP000266615">
    <property type="component" value="Unassembled WGS sequence"/>
</dbReference>
<dbReference type="InterPro" id="IPR036567">
    <property type="entry name" value="RHF-like"/>
</dbReference>
<dbReference type="PANTHER" id="PTHR33231:SF1">
    <property type="entry name" value="30S RIBOSOMAL PROTEIN"/>
    <property type="match status" value="1"/>
</dbReference>
<dbReference type="Pfam" id="PF02482">
    <property type="entry name" value="Ribosomal_S30AE"/>
    <property type="match status" value="1"/>
</dbReference>
<dbReference type="Gene3D" id="3.30.505.50">
    <property type="entry name" value="Sigma 54 modulation/S30EA ribosomal protein, C-terminal domain"/>
    <property type="match status" value="1"/>
</dbReference>
<dbReference type="PANTHER" id="PTHR33231">
    <property type="entry name" value="30S RIBOSOMAL PROTEIN"/>
    <property type="match status" value="1"/>
</dbReference>
<dbReference type="CDD" id="cd00552">
    <property type="entry name" value="RaiA"/>
    <property type="match status" value="1"/>
</dbReference>
<dbReference type="Gene3D" id="3.30.160.100">
    <property type="entry name" value="Ribosome hibernation promotion factor-like"/>
    <property type="match status" value="1"/>
</dbReference>
<comment type="subcellular location">
    <subcellularLocation>
        <location evidence="2">Cytoplasm</location>
    </subcellularLocation>
</comment>
<dbReference type="OrthoDB" id="9794975at2"/>
<dbReference type="InterPro" id="IPR038416">
    <property type="entry name" value="Ribosom_S30AE_C_sf"/>
</dbReference>
<reference evidence="5 6" key="1">
    <citation type="submission" date="2018-09" db="EMBL/GenBank/DDBJ databases">
        <title>Nesterenkonia natronophila sp. nov., an alkaliphilic actinobacteriume isolated from a soda lake, and emended description of the genus Nesterenkonia.</title>
        <authorList>
            <person name="Menes R.J."/>
            <person name="Iriarte A."/>
        </authorList>
    </citation>
    <scope>NUCLEOTIDE SEQUENCE [LARGE SCALE GENOMIC DNA]</scope>
    <source>
        <strain evidence="5 6">M8</strain>
    </source>
</reference>
<evidence type="ECO:0000313" key="6">
    <source>
        <dbReference type="Proteomes" id="UP000266615"/>
    </source>
</evidence>
<dbReference type="HAMAP" id="MF_00839">
    <property type="entry name" value="HPF"/>
    <property type="match status" value="1"/>
</dbReference>
<comment type="subunit">
    <text evidence="2">Interacts with 100S ribosomes.</text>
</comment>
<gene>
    <name evidence="5" type="primary">raiA</name>
    <name evidence="2" type="synonym">hpf</name>
    <name evidence="5" type="ORF">D3250_06765</name>
</gene>
<keyword evidence="1 2" id="KW-0810">Translation regulation</keyword>
<dbReference type="RefSeq" id="WP_119902604.1">
    <property type="nucleotide sequence ID" value="NZ_QYZP01000002.1"/>
</dbReference>
<dbReference type="InterPro" id="IPR003489">
    <property type="entry name" value="RHF/RaiA"/>
</dbReference>
<dbReference type="GO" id="GO:0022627">
    <property type="term" value="C:cytosolic small ribosomal subunit"/>
    <property type="evidence" value="ECO:0007669"/>
    <property type="project" value="TreeGrafter"/>
</dbReference>
<evidence type="ECO:0000256" key="3">
    <source>
        <dbReference type="SAM" id="MobiDB-lite"/>
    </source>
</evidence>
<protein>
    <recommendedName>
        <fullName evidence="2">Ribosome hibernation promoting factor</fullName>
        <shortName evidence="2">HPF</shortName>
    </recommendedName>
</protein>
<organism evidence="5 6">
    <name type="scientific">Nesterenkonia natronophila</name>
    <dbReference type="NCBI Taxonomy" id="2174932"/>
    <lineage>
        <taxon>Bacteria</taxon>
        <taxon>Bacillati</taxon>
        <taxon>Actinomycetota</taxon>
        <taxon>Actinomycetes</taxon>
        <taxon>Micrococcales</taxon>
        <taxon>Micrococcaceae</taxon>
        <taxon>Nesterenkonia</taxon>
    </lineage>
</organism>
<evidence type="ECO:0000259" key="4">
    <source>
        <dbReference type="Pfam" id="PF16321"/>
    </source>
</evidence>
<evidence type="ECO:0000256" key="1">
    <source>
        <dbReference type="ARBA" id="ARBA00022845"/>
    </source>
</evidence>
<feature type="compositionally biased region" description="Polar residues" evidence="3">
    <location>
        <begin position="105"/>
        <end position="118"/>
    </location>
</feature>
<dbReference type="GO" id="GO:0043024">
    <property type="term" value="F:ribosomal small subunit binding"/>
    <property type="evidence" value="ECO:0007669"/>
    <property type="project" value="TreeGrafter"/>
</dbReference>
<feature type="compositionally biased region" description="Polar residues" evidence="3">
    <location>
        <begin position="231"/>
        <end position="242"/>
    </location>
</feature>
<evidence type="ECO:0000313" key="5">
    <source>
        <dbReference type="EMBL" id="RJN31818.1"/>
    </source>
</evidence>
<feature type="region of interest" description="Disordered" evidence="3">
    <location>
        <begin position="213"/>
        <end position="242"/>
    </location>
</feature>
<dbReference type="InterPro" id="IPR032528">
    <property type="entry name" value="Ribosom_S30AE_C"/>
</dbReference>
<name>A0A3A4F1X2_9MICC</name>
<comment type="function">
    <text evidence="2">Required for dimerization of active 70S ribosomes into 100S ribosomes in stationary phase; 100S ribosomes are translationally inactive and sometimes present during exponential growth.</text>
</comment>
<dbReference type="InterPro" id="IPR034694">
    <property type="entry name" value="HPF_long/plastid"/>
</dbReference>
<accession>A0A3A4F1X2</accession>
<dbReference type="EMBL" id="QYZP01000002">
    <property type="protein sequence ID" value="RJN31818.1"/>
    <property type="molecule type" value="Genomic_DNA"/>
</dbReference>
<evidence type="ECO:0000256" key="2">
    <source>
        <dbReference type="HAMAP-Rule" id="MF_00839"/>
    </source>
</evidence>
<dbReference type="GO" id="GO:0045900">
    <property type="term" value="P:negative regulation of translational elongation"/>
    <property type="evidence" value="ECO:0007669"/>
    <property type="project" value="TreeGrafter"/>
</dbReference>
<comment type="caution">
    <text evidence="5">The sequence shown here is derived from an EMBL/GenBank/DDBJ whole genome shotgun (WGS) entry which is preliminary data.</text>
</comment>
<sequence>MTLQTTYTGRNITIPSAFKEHLESKLDKVEQLSDKGQRLEVKVSSESAHRRAETSITVELTLVGRGKIVRSEAQAEDKFAAFEVAWDKLCERLRRVRDKKKSRARSNGTLGQPAQSVGQALAGLTPVDPDRPLYEQVLDTEAVDEVPPETDEWEEPIRIRRKAFPAKSMSVDAAVDAMELLGHDFYLYLDAETQQPSAVYRRRGWTYGVISLDPSGQSAESDVEERAYRPSQGTTLSHVNSA</sequence>
<comment type="similarity">
    <text evidence="2">Belongs to the HPF/YfiA ribosome-associated protein family. Long HPF subfamily.</text>
</comment>
<feature type="region of interest" description="Disordered" evidence="3">
    <location>
        <begin position="97"/>
        <end position="118"/>
    </location>
</feature>
<dbReference type="NCBIfam" id="TIGR00741">
    <property type="entry name" value="yfiA"/>
    <property type="match status" value="1"/>
</dbReference>
<dbReference type="AlphaFoldDB" id="A0A3A4F1X2"/>
<proteinExistence type="inferred from homology"/>
<dbReference type="SUPFAM" id="SSF69754">
    <property type="entry name" value="Ribosome binding protein Y (YfiA homologue)"/>
    <property type="match status" value="1"/>
</dbReference>
<feature type="domain" description="Sigma 54 modulation/S30EA ribosomal protein C-terminal" evidence="4">
    <location>
        <begin position="159"/>
        <end position="209"/>
    </location>
</feature>